<dbReference type="STRING" id="230819.A0A5C3L532"/>
<dbReference type="OrthoDB" id="2322499at2759"/>
<keyword evidence="2" id="KW-1185">Reference proteome</keyword>
<dbReference type="EMBL" id="ML210161">
    <property type="protein sequence ID" value="TFK27808.1"/>
    <property type="molecule type" value="Genomic_DNA"/>
</dbReference>
<accession>A0A5C3L532</accession>
<organism evidence="1 2">
    <name type="scientific">Coprinopsis marcescibilis</name>
    <name type="common">Agaric fungus</name>
    <name type="synonym">Psathyrella marcescibilis</name>
    <dbReference type="NCBI Taxonomy" id="230819"/>
    <lineage>
        <taxon>Eukaryota</taxon>
        <taxon>Fungi</taxon>
        <taxon>Dikarya</taxon>
        <taxon>Basidiomycota</taxon>
        <taxon>Agaricomycotina</taxon>
        <taxon>Agaricomycetes</taxon>
        <taxon>Agaricomycetidae</taxon>
        <taxon>Agaricales</taxon>
        <taxon>Agaricineae</taxon>
        <taxon>Psathyrellaceae</taxon>
        <taxon>Coprinopsis</taxon>
    </lineage>
</organism>
<reference evidence="1 2" key="1">
    <citation type="journal article" date="2019" name="Nat. Ecol. Evol.">
        <title>Megaphylogeny resolves global patterns of mushroom evolution.</title>
        <authorList>
            <person name="Varga T."/>
            <person name="Krizsan K."/>
            <person name="Foldi C."/>
            <person name="Dima B."/>
            <person name="Sanchez-Garcia M."/>
            <person name="Sanchez-Ramirez S."/>
            <person name="Szollosi G.J."/>
            <person name="Szarkandi J.G."/>
            <person name="Papp V."/>
            <person name="Albert L."/>
            <person name="Andreopoulos W."/>
            <person name="Angelini C."/>
            <person name="Antonin V."/>
            <person name="Barry K.W."/>
            <person name="Bougher N.L."/>
            <person name="Buchanan P."/>
            <person name="Buyck B."/>
            <person name="Bense V."/>
            <person name="Catcheside P."/>
            <person name="Chovatia M."/>
            <person name="Cooper J."/>
            <person name="Damon W."/>
            <person name="Desjardin D."/>
            <person name="Finy P."/>
            <person name="Geml J."/>
            <person name="Haridas S."/>
            <person name="Hughes K."/>
            <person name="Justo A."/>
            <person name="Karasinski D."/>
            <person name="Kautmanova I."/>
            <person name="Kiss B."/>
            <person name="Kocsube S."/>
            <person name="Kotiranta H."/>
            <person name="LaButti K.M."/>
            <person name="Lechner B.E."/>
            <person name="Liimatainen K."/>
            <person name="Lipzen A."/>
            <person name="Lukacs Z."/>
            <person name="Mihaltcheva S."/>
            <person name="Morgado L.N."/>
            <person name="Niskanen T."/>
            <person name="Noordeloos M.E."/>
            <person name="Ohm R.A."/>
            <person name="Ortiz-Santana B."/>
            <person name="Ovrebo C."/>
            <person name="Racz N."/>
            <person name="Riley R."/>
            <person name="Savchenko A."/>
            <person name="Shiryaev A."/>
            <person name="Soop K."/>
            <person name="Spirin V."/>
            <person name="Szebenyi C."/>
            <person name="Tomsovsky M."/>
            <person name="Tulloss R.E."/>
            <person name="Uehling J."/>
            <person name="Grigoriev I.V."/>
            <person name="Vagvolgyi C."/>
            <person name="Papp T."/>
            <person name="Martin F.M."/>
            <person name="Miettinen O."/>
            <person name="Hibbett D.S."/>
            <person name="Nagy L.G."/>
        </authorList>
    </citation>
    <scope>NUCLEOTIDE SEQUENCE [LARGE SCALE GENOMIC DNA]</scope>
    <source>
        <strain evidence="1 2">CBS 121175</strain>
    </source>
</reference>
<evidence type="ECO:0000313" key="1">
    <source>
        <dbReference type="EMBL" id="TFK27808.1"/>
    </source>
</evidence>
<dbReference type="Proteomes" id="UP000307440">
    <property type="component" value="Unassembled WGS sequence"/>
</dbReference>
<dbReference type="AlphaFoldDB" id="A0A5C3L532"/>
<name>A0A5C3L532_COPMA</name>
<protein>
    <submittedName>
        <fullName evidence="1">Uncharacterized protein</fullName>
    </submittedName>
</protein>
<sequence>MDWVCDGTSDSEEVGELYALRYHHSDGDESEDEVYRPANDVEGPIERLFLKAKLQQLVVVGGREKDLLSVSRTSKLFSQTLLSPSARTVWEASRERFGAPEPLSTFSEPRWASLLFDAWRQACGTKGLPKVDFQLAMRVCNGCKKVNLGRHDDYIKDKFPAEVLQYIPYANYSHYCGGHPRDDKYYWDDHANKCKAAWDDLQLGIQTAQTGGEAALEIFKKECEELVSEMQRVIFLLVISPSVLTGVTLNREHKTAMTGSKAGIFKELASLKANGYRGLKRELVYPATARSTINMAVAITGRFKQYGYTDEDLSILSTSDPGIESGTPNVTDRVWKLVRHKLEGIVYERRQRRLYGEKRVLVGFRKEKLKDLYSLKSEPHSRPQELLYYPIALELFELPAVSKLAHDAVRHMNNALPASFSLLDTEETAKALRLEATCALDAEVWCCNHCTLVTLRCKQNVLDHLEARHRVKPGIQDVDFFLNEDTRMELENPVSIPITNLPTREDAEVLVESESRKVIACMHCAGDKSDRRYTFWQVKKHLVSAHQLVYVRDEVDYKYDPPYDNTVADILLFCQGFMISNVPTSYQSSLINLSSAHM</sequence>
<proteinExistence type="predicted"/>
<evidence type="ECO:0000313" key="2">
    <source>
        <dbReference type="Proteomes" id="UP000307440"/>
    </source>
</evidence>
<gene>
    <name evidence="1" type="ORF">FA15DRAFT_753997</name>
</gene>